<gene>
    <name evidence="1" type="ORF">R9Z33_13340</name>
</gene>
<keyword evidence="2" id="KW-1185">Reference proteome</keyword>
<name>A0ABZ0PBM8_9PROT</name>
<dbReference type="EMBL" id="CP137852">
    <property type="protein sequence ID" value="WPB83089.1"/>
    <property type="molecule type" value="Genomic_DNA"/>
</dbReference>
<evidence type="ECO:0000313" key="2">
    <source>
        <dbReference type="Proteomes" id="UP001305521"/>
    </source>
</evidence>
<dbReference type="Proteomes" id="UP001305521">
    <property type="component" value="Chromosome"/>
</dbReference>
<organism evidence="1 2">
    <name type="scientific">Sediminicoccus rosea</name>
    <dbReference type="NCBI Taxonomy" id="1225128"/>
    <lineage>
        <taxon>Bacteria</taxon>
        <taxon>Pseudomonadati</taxon>
        <taxon>Pseudomonadota</taxon>
        <taxon>Alphaproteobacteria</taxon>
        <taxon>Acetobacterales</taxon>
        <taxon>Roseomonadaceae</taxon>
        <taxon>Sediminicoccus</taxon>
    </lineage>
</organism>
<dbReference type="RefSeq" id="WP_318647071.1">
    <property type="nucleotide sequence ID" value="NZ_CP137852.1"/>
</dbReference>
<proteinExistence type="predicted"/>
<accession>A0ABZ0PBM8</accession>
<evidence type="ECO:0000313" key="1">
    <source>
        <dbReference type="EMBL" id="WPB83089.1"/>
    </source>
</evidence>
<protein>
    <submittedName>
        <fullName evidence="1">Uncharacterized protein</fullName>
    </submittedName>
</protein>
<reference evidence="1 2" key="1">
    <citation type="submission" date="2023-11" db="EMBL/GenBank/DDBJ databases">
        <title>Arctic aerobic anoxygenic photoheterotroph Sediminicoccus rosea KRV36 adapts its photosynthesis to long days of polar summer.</title>
        <authorList>
            <person name="Tomasch J."/>
            <person name="Kopejtka K."/>
            <person name="Bily T."/>
            <person name="Gardiner A.T."/>
            <person name="Gardian Z."/>
            <person name="Shivaramu S."/>
            <person name="Koblizek M."/>
            <person name="Engelhardt F."/>
            <person name="Kaftan D."/>
        </authorList>
    </citation>
    <scope>NUCLEOTIDE SEQUENCE [LARGE SCALE GENOMIC DNA]</scope>
    <source>
        <strain evidence="1 2">R-30</strain>
    </source>
</reference>
<sequence length="144" mass="14417">MNEAGMPNSAGQGGQGMAGGALATLRALADATRTPPPATGNDARLVALLAESHAAEAAHGVACNATADLSNAAIDEALDRLTAVLTTMAETPADTLLGIAVKAARICYTLNDNGGHSIGSDDELVARSMAEDIERLLPGLGPTL</sequence>